<proteinExistence type="predicted"/>
<evidence type="ECO:0000313" key="2">
    <source>
        <dbReference type="EMBL" id="CAK7922174.1"/>
    </source>
</evidence>
<name>A0AAV1TJ05_9STRA</name>
<reference evidence="2" key="1">
    <citation type="submission" date="2024-01" db="EMBL/GenBank/DDBJ databases">
        <authorList>
            <person name="Webb A."/>
        </authorList>
    </citation>
    <scope>NUCLEOTIDE SEQUENCE</scope>
    <source>
        <strain evidence="2">Pm1</strain>
    </source>
</reference>
<sequence length="84" mass="8881">MSSSPNESKTLCDYLGIEEAVDYGSDTSVQGDTGTMSDSLMPEAQPSNNLSPFSERGDASAPLVQHSTPGSDETIITNPLDEQE</sequence>
<dbReference type="AlphaFoldDB" id="A0AAV1TJ05"/>
<feature type="region of interest" description="Disordered" evidence="1">
    <location>
        <begin position="23"/>
        <end position="84"/>
    </location>
</feature>
<gene>
    <name evidence="2" type="ORF">PM001_LOCUS7495</name>
</gene>
<evidence type="ECO:0000313" key="3">
    <source>
        <dbReference type="Proteomes" id="UP001162060"/>
    </source>
</evidence>
<evidence type="ECO:0000256" key="1">
    <source>
        <dbReference type="SAM" id="MobiDB-lite"/>
    </source>
</evidence>
<comment type="caution">
    <text evidence="2">The sequence shown here is derived from an EMBL/GenBank/DDBJ whole genome shotgun (WGS) entry which is preliminary data.</text>
</comment>
<accession>A0AAV1TJ05</accession>
<feature type="compositionally biased region" description="Polar residues" evidence="1">
    <location>
        <begin position="25"/>
        <end position="38"/>
    </location>
</feature>
<dbReference type="Proteomes" id="UP001162060">
    <property type="component" value="Unassembled WGS sequence"/>
</dbReference>
<dbReference type="EMBL" id="CAKLBY020000065">
    <property type="protein sequence ID" value="CAK7922174.1"/>
    <property type="molecule type" value="Genomic_DNA"/>
</dbReference>
<protein>
    <submittedName>
        <fullName evidence="2">Uncharacterized protein</fullName>
    </submittedName>
</protein>
<organism evidence="2 3">
    <name type="scientific">Peronospora matthiolae</name>
    <dbReference type="NCBI Taxonomy" id="2874970"/>
    <lineage>
        <taxon>Eukaryota</taxon>
        <taxon>Sar</taxon>
        <taxon>Stramenopiles</taxon>
        <taxon>Oomycota</taxon>
        <taxon>Peronosporomycetes</taxon>
        <taxon>Peronosporales</taxon>
        <taxon>Peronosporaceae</taxon>
        <taxon>Peronospora</taxon>
    </lineage>
</organism>
<feature type="compositionally biased region" description="Polar residues" evidence="1">
    <location>
        <begin position="65"/>
        <end position="77"/>
    </location>
</feature>